<proteinExistence type="predicted"/>
<name>A0AAV7MDC0_PLEWA</name>
<evidence type="ECO:0000313" key="3">
    <source>
        <dbReference type="Proteomes" id="UP001066276"/>
    </source>
</evidence>
<sequence>MAAYETSSAGRRAEWRGWRRRGRTEGSPIIAGRGAGDRRHGRVAGSGGGRALSPERPGRAEDKIEACCGMVNRSLE</sequence>
<dbReference type="EMBL" id="JANPWB010000014">
    <property type="protein sequence ID" value="KAJ1101099.1"/>
    <property type="molecule type" value="Genomic_DNA"/>
</dbReference>
<comment type="caution">
    <text evidence="2">The sequence shown here is derived from an EMBL/GenBank/DDBJ whole genome shotgun (WGS) entry which is preliminary data.</text>
</comment>
<gene>
    <name evidence="2" type="ORF">NDU88_006172</name>
</gene>
<evidence type="ECO:0000256" key="1">
    <source>
        <dbReference type="SAM" id="MobiDB-lite"/>
    </source>
</evidence>
<reference evidence="2" key="1">
    <citation type="journal article" date="2022" name="bioRxiv">
        <title>Sequencing and chromosome-scale assembly of the giantPleurodeles waltlgenome.</title>
        <authorList>
            <person name="Brown T."/>
            <person name="Elewa A."/>
            <person name="Iarovenko S."/>
            <person name="Subramanian E."/>
            <person name="Araus A.J."/>
            <person name="Petzold A."/>
            <person name="Susuki M."/>
            <person name="Suzuki K.-i.T."/>
            <person name="Hayashi T."/>
            <person name="Toyoda A."/>
            <person name="Oliveira C."/>
            <person name="Osipova E."/>
            <person name="Leigh N.D."/>
            <person name="Simon A."/>
            <person name="Yun M.H."/>
        </authorList>
    </citation>
    <scope>NUCLEOTIDE SEQUENCE</scope>
    <source>
        <strain evidence="2">20211129_DDA</strain>
        <tissue evidence="2">Liver</tissue>
    </source>
</reference>
<dbReference type="Proteomes" id="UP001066276">
    <property type="component" value="Chromosome 10"/>
</dbReference>
<keyword evidence="3" id="KW-1185">Reference proteome</keyword>
<organism evidence="2 3">
    <name type="scientific">Pleurodeles waltl</name>
    <name type="common">Iberian ribbed newt</name>
    <dbReference type="NCBI Taxonomy" id="8319"/>
    <lineage>
        <taxon>Eukaryota</taxon>
        <taxon>Metazoa</taxon>
        <taxon>Chordata</taxon>
        <taxon>Craniata</taxon>
        <taxon>Vertebrata</taxon>
        <taxon>Euteleostomi</taxon>
        <taxon>Amphibia</taxon>
        <taxon>Batrachia</taxon>
        <taxon>Caudata</taxon>
        <taxon>Salamandroidea</taxon>
        <taxon>Salamandridae</taxon>
        <taxon>Pleurodelinae</taxon>
        <taxon>Pleurodeles</taxon>
    </lineage>
</organism>
<protein>
    <submittedName>
        <fullName evidence="2">Uncharacterized protein</fullName>
    </submittedName>
</protein>
<dbReference type="AlphaFoldDB" id="A0AAV7MDC0"/>
<feature type="region of interest" description="Disordered" evidence="1">
    <location>
        <begin position="1"/>
        <end position="63"/>
    </location>
</feature>
<evidence type="ECO:0000313" key="2">
    <source>
        <dbReference type="EMBL" id="KAJ1101099.1"/>
    </source>
</evidence>
<accession>A0AAV7MDC0</accession>